<feature type="compositionally biased region" description="Polar residues" evidence="1">
    <location>
        <begin position="145"/>
        <end position="163"/>
    </location>
</feature>
<evidence type="ECO:0000313" key="3">
    <source>
        <dbReference type="EMBL" id="KAK9903708.1"/>
    </source>
</evidence>
<sequence>MVSTRSKSASATTTPDPSTPQPNSITRNPKTPFSSSPTIISASVKSVLLDDWWLVKAQGKGLAVEGFALRERVAVRTFSSAAILKRHTATILETIDGIIVTVCGLLDISRTSQNGFPPEVYNRYLFGFPFDWDEHAVGLLGQGSPGPSASARNSPSQKFNMSSEDVKSNPVPFSIDDVPAIVTRDFIMSCVGDSGDCSPLKTFVCDILRTSRDIAFGDTTPPINSNMESSRPVENVKSERNGTPTKAKKVKVDDDDKKSRVDYLKGRQKSKMGMYSTRSQTSMKSAATRSSTRLKNLK</sequence>
<feature type="compositionally biased region" description="Basic and acidic residues" evidence="1">
    <location>
        <begin position="250"/>
        <end position="265"/>
    </location>
</feature>
<reference evidence="3 4" key="1">
    <citation type="journal article" date="2023" name="G3 (Bethesda)">
        <title>A chromosome-length genome assembly and annotation of blackberry (Rubus argutus, cv. 'Hillquist').</title>
        <authorList>
            <person name="Bruna T."/>
            <person name="Aryal R."/>
            <person name="Dudchenko O."/>
            <person name="Sargent D.J."/>
            <person name="Mead D."/>
            <person name="Buti M."/>
            <person name="Cavallini A."/>
            <person name="Hytonen T."/>
            <person name="Andres J."/>
            <person name="Pham M."/>
            <person name="Weisz D."/>
            <person name="Mascagni F."/>
            <person name="Usai G."/>
            <person name="Natali L."/>
            <person name="Bassil N."/>
            <person name="Fernandez G.E."/>
            <person name="Lomsadze A."/>
            <person name="Armour M."/>
            <person name="Olukolu B."/>
            <person name="Poorten T."/>
            <person name="Britton C."/>
            <person name="Davik J."/>
            <person name="Ashrafi H."/>
            <person name="Aiden E.L."/>
            <person name="Borodovsky M."/>
            <person name="Worthington M."/>
        </authorList>
    </citation>
    <scope>NUCLEOTIDE SEQUENCE [LARGE SCALE GENOMIC DNA]</scope>
    <source>
        <strain evidence="3">PI 553951</strain>
    </source>
</reference>
<feature type="domain" description="SANTA" evidence="2">
    <location>
        <begin position="47"/>
        <end position="134"/>
    </location>
</feature>
<feature type="compositionally biased region" description="Polar residues" evidence="1">
    <location>
        <begin position="23"/>
        <end position="34"/>
    </location>
</feature>
<dbReference type="PANTHER" id="PTHR35311:SF1">
    <property type="entry name" value="PROTEIN EMBRYO DEFECTIVE 1674"/>
    <property type="match status" value="1"/>
</dbReference>
<name>A0AAW1VLQ7_RUBAR</name>
<keyword evidence="4" id="KW-1185">Reference proteome</keyword>
<dbReference type="InterPro" id="IPR015216">
    <property type="entry name" value="SANTA"/>
</dbReference>
<dbReference type="Proteomes" id="UP001457282">
    <property type="component" value="Unassembled WGS sequence"/>
</dbReference>
<dbReference type="Pfam" id="PF09133">
    <property type="entry name" value="SANTA"/>
    <property type="match status" value="1"/>
</dbReference>
<protein>
    <recommendedName>
        <fullName evidence="2">SANTA domain-containing protein</fullName>
    </recommendedName>
</protein>
<gene>
    <name evidence="3" type="ORF">M0R45_001035</name>
</gene>
<proteinExistence type="predicted"/>
<dbReference type="AlphaFoldDB" id="A0AAW1VLQ7"/>
<dbReference type="InterPro" id="IPR053090">
    <property type="entry name" value="Centromere_KNL-2_homolog"/>
</dbReference>
<comment type="caution">
    <text evidence="3">The sequence shown here is derived from an EMBL/GenBank/DDBJ whole genome shotgun (WGS) entry which is preliminary data.</text>
</comment>
<feature type="region of interest" description="Disordered" evidence="1">
    <location>
        <begin position="218"/>
        <end position="298"/>
    </location>
</feature>
<dbReference type="PANTHER" id="PTHR35311">
    <property type="entry name" value="KINETOCHORE-ASSOCIATED PROTEIN KNL-2 HOMOLOG"/>
    <property type="match status" value="1"/>
</dbReference>
<evidence type="ECO:0000256" key="1">
    <source>
        <dbReference type="SAM" id="MobiDB-lite"/>
    </source>
</evidence>
<feature type="compositionally biased region" description="Polar residues" evidence="1">
    <location>
        <begin position="276"/>
        <end position="298"/>
    </location>
</feature>
<evidence type="ECO:0000259" key="2">
    <source>
        <dbReference type="Pfam" id="PF09133"/>
    </source>
</evidence>
<feature type="region of interest" description="Disordered" evidence="1">
    <location>
        <begin position="143"/>
        <end position="165"/>
    </location>
</feature>
<feature type="compositionally biased region" description="Low complexity" evidence="1">
    <location>
        <begin position="1"/>
        <end position="16"/>
    </location>
</feature>
<organism evidence="3 4">
    <name type="scientific">Rubus argutus</name>
    <name type="common">Southern blackberry</name>
    <dbReference type="NCBI Taxonomy" id="59490"/>
    <lineage>
        <taxon>Eukaryota</taxon>
        <taxon>Viridiplantae</taxon>
        <taxon>Streptophyta</taxon>
        <taxon>Embryophyta</taxon>
        <taxon>Tracheophyta</taxon>
        <taxon>Spermatophyta</taxon>
        <taxon>Magnoliopsida</taxon>
        <taxon>eudicotyledons</taxon>
        <taxon>Gunneridae</taxon>
        <taxon>Pentapetalae</taxon>
        <taxon>rosids</taxon>
        <taxon>fabids</taxon>
        <taxon>Rosales</taxon>
        <taxon>Rosaceae</taxon>
        <taxon>Rosoideae</taxon>
        <taxon>Rosoideae incertae sedis</taxon>
        <taxon>Rubus</taxon>
    </lineage>
</organism>
<feature type="region of interest" description="Disordered" evidence="1">
    <location>
        <begin position="1"/>
        <end position="34"/>
    </location>
</feature>
<dbReference type="EMBL" id="JBEDUW010000215">
    <property type="protein sequence ID" value="KAK9903708.1"/>
    <property type="molecule type" value="Genomic_DNA"/>
</dbReference>
<accession>A0AAW1VLQ7</accession>
<evidence type="ECO:0000313" key="4">
    <source>
        <dbReference type="Proteomes" id="UP001457282"/>
    </source>
</evidence>